<dbReference type="AlphaFoldDB" id="A0AAD9Y5Q1"/>
<accession>A0AAD9Y5Q1</accession>
<proteinExistence type="inferred from homology"/>
<dbReference type="GO" id="GO:0043386">
    <property type="term" value="P:mycotoxin biosynthetic process"/>
    <property type="evidence" value="ECO:0007669"/>
    <property type="project" value="InterPro"/>
</dbReference>
<evidence type="ECO:0000313" key="3">
    <source>
        <dbReference type="EMBL" id="KAK2735159.1"/>
    </source>
</evidence>
<comment type="pathway">
    <text evidence="1">Mycotoxin biosynthesis.</text>
</comment>
<evidence type="ECO:0000256" key="1">
    <source>
        <dbReference type="ARBA" id="ARBA00004685"/>
    </source>
</evidence>
<dbReference type="PANTHER" id="PTHR33365">
    <property type="entry name" value="YALI0B05434P"/>
    <property type="match status" value="1"/>
</dbReference>
<comment type="similarity">
    <text evidence="2">Belongs to the ustYa family.</text>
</comment>
<dbReference type="EMBL" id="VYYT01000445">
    <property type="protein sequence ID" value="KAK2735159.1"/>
    <property type="molecule type" value="Genomic_DNA"/>
</dbReference>
<sequence>MWVDEIAEACTIDPRDENSMDPSRWMNPSDVVEILAGLVSTQPGTKDVSEDDESNIGSRKISLAHFSVKEYLLADRQLLQEHHKAEYLYEANKSSETDISLLSDHAREMLELAIKASVPSDVITLSDTNAIESHKSLYETSIKSMAVAAAFGSPEFVETLMLSWASDPDYDDIQLLDDASFMDDPGSTSVQLLAEMIIGKFGTLKSTEERLERFDKLLAEVNNSSYLGYALEVLVELESDLELRTVMYDDYFRECVDEGRYGYVALLLESDAKPRISQASLSWAILRAEENGDHKTFTALQPHVPTGIFLSRKPLLVDFICWDECHIVRFFSSYADGCLQGLQMRRAARSPISFSLDRHSMILVISKTGSSIGSEHCLDYVRQAVMCNADTTLVTHKWFEPAQTSGPNFRTQHTRRNFEALMDWSLARSPNVRAQQGPGSEVVEDETMVMSGERLEKTEAALGVSGHGHHSP</sequence>
<organism evidence="3 4">
    <name type="scientific">Colletotrichum kahawae</name>
    <name type="common">Coffee berry disease fungus</name>
    <dbReference type="NCBI Taxonomy" id="34407"/>
    <lineage>
        <taxon>Eukaryota</taxon>
        <taxon>Fungi</taxon>
        <taxon>Dikarya</taxon>
        <taxon>Ascomycota</taxon>
        <taxon>Pezizomycotina</taxon>
        <taxon>Sordariomycetes</taxon>
        <taxon>Hypocreomycetidae</taxon>
        <taxon>Glomerellales</taxon>
        <taxon>Glomerellaceae</taxon>
        <taxon>Colletotrichum</taxon>
        <taxon>Colletotrichum gloeosporioides species complex</taxon>
    </lineage>
</organism>
<protein>
    <submittedName>
        <fullName evidence="3">Uncharacterized protein</fullName>
    </submittedName>
</protein>
<evidence type="ECO:0000313" key="4">
    <source>
        <dbReference type="Proteomes" id="UP001281614"/>
    </source>
</evidence>
<dbReference type="PANTHER" id="PTHR33365:SF4">
    <property type="entry name" value="CYCLOCHLOROTINE BIOSYNTHESIS PROTEIN O"/>
    <property type="match status" value="1"/>
</dbReference>
<evidence type="ECO:0000256" key="2">
    <source>
        <dbReference type="ARBA" id="ARBA00035112"/>
    </source>
</evidence>
<name>A0AAD9Y5Q1_COLKA</name>
<gene>
    <name evidence="3" type="ORF">CKAH01_07943</name>
</gene>
<dbReference type="Pfam" id="PF11807">
    <property type="entry name" value="UstYa"/>
    <property type="match status" value="1"/>
</dbReference>
<keyword evidence="4" id="KW-1185">Reference proteome</keyword>
<dbReference type="Proteomes" id="UP001281614">
    <property type="component" value="Unassembled WGS sequence"/>
</dbReference>
<reference evidence="3" key="1">
    <citation type="submission" date="2023-02" db="EMBL/GenBank/DDBJ databases">
        <title>Colletotrichum kahawae CIFC_Que2 genome sequencing and assembly.</title>
        <authorList>
            <person name="Baroncelli R."/>
        </authorList>
    </citation>
    <scope>NUCLEOTIDE SEQUENCE</scope>
    <source>
        <strain evidence="3">CIFC_Que2</strain>
    </source>
</reference>
<comment type="caution">
    <text evidence="3">The sequence shown here is derived from an EMBL/GenBank/DDBJ whole genome shotgun (WGS) entry which is preliminary data.</text>
</comment>
<dbReference type="InterPro" id="IPR021765">
    <property type="entry name" value="UstYa-like"/>
</dbReference>